<protein>
    <submittedName>
        <fullName evidence="3">PEP-CTERM sorting domain-containing protein</fullName>
    </submittedName>
</protein>
<keyword evidence="1" id="KW-0732">Signal</keyword>
<dbReference type="RefSeq" id="WP_161050231.1">
    <property type="nucleotide sequence ID" value="NZ_WWCR01000010.1"/>
</dbReference>
<reference evidence="3 4" key="1">
    <citation type="submission" date="2019-12" db="EMBL/GenBank/DDBJ databases">
        <title>Novel species isolated from a subtropical stream in China.</title>
        <authorList>
            <person name="Lu H."/>
        </authorList>
    </citation>
    <scope>NUCLEOTIDE SEQUENCE [LARGE SCALE GENOMIC DNA]</scope>
    <source>
        <strain evidence="3 4">FT134W</strain>
    </source>
</reference>
<feature type="chain" id="PRO_5031382915" evidence="1">
    <location>
        <begin position="22"/>
        <end position="208"/>
    </location>
</feature>
<feature type="domain" description="Ice-binding protein C-terminal" evidence="2">
    <location>
        <begin position="181"/>
        <end position="204"/>
    </location>
</feature>
<organism evidence="3 4">
    <name type="scientific">Duganella margarita</name>
    <dbReference type="NCBI Taxonomy" id="2692170"/>
    <lineage>
        <taxon>Bacteria</taxon>
        <taxon>Pseudomonadati</taxon>
        <taxon>Pseudomonadota</taxon>
        <taxon>Betaproteobacteria</taxon>
        <taxon>Burkholderiales</taxon>
        <taxon>Oxalobacteraceae</taxon>
        <taxon>Telluria group</taxon>
        <taxon>Duganella</taxon>
    </lineage>
</organism>
<evidence type="ECO:0000313" key="3">
    <source>
        <dbReference type="EMBL" id="MYM72880.1"/>
    </source>
</evidence>
<dbReference type="EMBL" id="WWCR01000010">
    <property type="protein sequence ID" value="MYM72880.1"/>
    <property type="molecule type" value="Genomic_DNA"/>
</dbReference>
<dbReference type="Pfam" id="PF07589">
    <property type="entry name" value="PEP-CTERM"/>
    <property type="match status" value="1"/>
</dbReference>
<sequence>MRSIKFLLAISLAAASTLVSAAVDFSTLKLTAGQFTPWQVAQTATFDSAPPADVYYTGGEYVTGTAPDQRYTAPDYDHTQYLIVGANEPTSRITFGYRLGTTYFGFYFSTIDIYNSVTFHGSDGSLTTITGQQIQDLVPGSRASYYFNVFATGGTTFDWIELRSPDNSFETDNHAFIVSEVPEPETCAMLLGGLGLLGAMARRRRARG</sequence>
<name>A0A7X4KGY2_9BURK</name>
<evidence type="ECO:0000259" key="2">
    <source>
        <dbReference type="Pfam" id="PF07589"/>
    </source>
</evidence>
<evidence type="ECO:0000313" key="4">
    <source>
        <dbReference type="Proteomes" id="UP000469734"/>
    </source>
</evidence>
<accession>A0A7X4KGY2</accession>
<dbReference type="InterPro" id="IPR013424">
    <property type="entry name" value="Ice-binding_C"/>
</dbReference>
<comment type="caution">
    <text evidence="3">The sequence shown here is derived from an EMBL/GenBank/DDBJ whole genome shotgun (WGS) entry which is preliminary data.</text>
</comment>
<feature type="signal peptide" evidence="1">
    <location>
        <begin position="1"/>
        <end position="21"/>
    </location>
</feature>
<proteinExistence type="predicted"/>
<dbReference type="AlphaFoldDB" id="A0A7X4KGY2"/>
<dbReference type="NCBIfam" id="TIGR02595">
    <property type="entry name" value="PEP_CTERM"/>
    <property type="match status" value="1"/>
</dbReference>
<evidence type="ECO:0000256" key="1">
    <source>
        <dbReference type="SAM" id="SignalP"/>
    </source>
</evidence>
<dbReference type="Proteomes" id="UP000469734">
    <property type="component" value="Unassembled WGS sequence"/>
</dbReference>
<gene>
    <name evidence="3" type="ORF">GTP56_11790</name>
</gene>